<dbReference type="PROSITE" id="PS01298">
    <property type="entry name" value="DAPB"/>
    <property type="match status" value="1"/>
</dbReference>
<keyword evidence="4 13" id="KW-0521">NADP</keyword>
<feature type="active site" description="Proton donor" evidence="13">
    <location>
        <position position="135"/>
    </location>
</feature>
<sequence>MTTRVAVIGATGRLGSLVSRLVRESDDFELVAELSSRSGLDAMLGADIAVDVSHPAVSGEIVEYAVENGLRVLVGTSGWSQERIGAITSRVTASEGAVVFIPNFSVGSVLGTRLATIAARYFDSIEIVEAHHAGKVDSPSGTAVRTAELMTRARAELGPVDAPHTDQRARGQQVASIPVHSLRVAGLLASQQVVFGGRGETLAIRHDTISDESYEQGIMLALRALREASGVTVGLDALLGLGSIGGEVPPAPVDPRDTSDLVQD</sequence>
<protein>
    <recommendedName>
        <fullName evidence="10 13">4-hydroxy-tetrahydrodipicolinate reductase</fullName>
        <shortName evidence="13">HTPA reductase</shortName>
        <ecNumber evidence="10 13">1.17.1.8</ecNumber>
    </recommendedName>
</protein>
<evidence type="ECO:0000313" key="17">
    <source>
        <dbReference type="Proteomes" id="UP000298127"/>
    </source>
</evidence>
<evidence type="ECO:0000256" key="10">
    <source>
        <dbReference type="ARBA" id="ARBA00038983"/>
    </source>
</evidence>
<organism evidence="16 17">
    <name type="scientific">Orlajensenia leifsoniae</name>
    <dbReference type="NCBI Taxonomy" id="2561933"/>
    <lineage>
        <taxon>Bacteria</taxon>
        <taxon>Bacillati</taxon>
        <taxon>Actinomycetota</taxon>
        <taxon>Actinomycetes</taxon>
        <taxon>Micrococcales</taxon>
        <taxon>Microbacteriaceae</taxon>
        <taxon>Orlajensenia</taxon>
    </lineage>
</organism>
<dbReference type="NCBIfam" id="TIGR00036">
    <property type="entry name" value="dapB"/>
    <property type="match status" value="1"/>
</dbReference>
<gene>
    <name evidence="13" type="primary">dapB</name>
    <name evidence="16" type="ORF">E4M00_04315</name>
</gene>
<dbReference type="InterPro" id="IPR022663">
    <property type="entry name" value="DapB_C"/>
</dbReference>
<comment type="function">
    <text evidence="13">Catalyzes the conversion of 4-hydroxy-tetrahydrodipicolinate (HTPA) to tetrahydrodipicolinate.</text>
</comment>
<comment type="subcellular location">
    <subcellularLocation>
        <location evidence="13">Cytoplasm</location>
    </subcellularLocation>
</comment>
<comment type="caution">
    <text evidence="13">Lacks conserved residue(s) required for the propagation of feature annotation.</text>
</comment>
<dbReference type="GO" id="GO:0050661">
    <property type="term" value="F:NADP binding"/>
    <property type="evidence" value="ECO:0007669"/>
    <property type="project" value="UniProtKB-UniRule"/>
</dbReference>
<dbReference type="InterPro" id="IPR022664">
    <property type="entry name" value="DapB_N_CS"/>
</dbReference>
<dbReference type="Pfam" id="PF05173">
    <property type="entry name" value="DapB_C"/>
    <property type="match status" value="1"/>
</dbReference>
<proteinExistence type="inferred from homology"/>
<dbReference type="GO" id="GO:0005829">
    <property type="term" value="C:cytosol"/>
    <property type="evidence" value="ECO:0007669"/>
    <property type="project" value="TreeGrafter"/>
</dbReference>
<comment type="caution">
    <text evidence="13">Was originally thought to be a dihydrodipicolinate reductase (DHDPR), catalyzing the conversion of dihydrodipicolinate to tetrahydrodipicolinate. However, it was shown in E.coli that the substrate of the enzymatic reaction is not dihydrodipicolinate (DHDP) but in fact (2S,4S)-4-hydroxy-2,3,4,5-tetrahydrodipicolinic acid (HTPA), the product released by the DapA-catalyzed reaction.</text>
</comment>
<feature type="domain" description="Dihydrodipicolinate reductase C-terminal" evidence="15">
    <location>
        <begin position="109"/>
        <end position="238"/>
    </location>
</feature>
<dbReference type="InterPro" id="IPR000846">
    <property type="entry name" value="DapB_N"/>
</dbReference>
<evidence type="ECO:0000256" key="6">
    <source>
        <dbReference type="ARBA" id="ARBA00023002"/>
    </source>
</evidence>
<feature type="binding site" evidence="13">
    <location>
        <begin position="9"/>
        <end position="14"/>
    </location>
    <ligand>
        <name>NAD(+)</name>
        <dbReference type="ChEBI" id="CHEBI:57540"/>
    </ligand>
</feature>
<dbReference type="Gene3D" id="3.30.360.10">
    <property type="entry name" value="Dihydrodipicolinate Reductase, domain 2"/>
    <property type="match status" value="1"/>
</dbReference>
<evidence type="ECO:0000256" key="4">
    <source>
        <dbReference type="ARBA" id="ARBA00022857"/>
    </source>
</evidence>
<dbReference type="GO" id="GO:0019877">
    <property type="term" value="P:diaminopimelate biosynthetic process"/>
    <property type="evidence" value="ECO:0007669"/>
    <property type="project" value="UniProtKB-UniRule"/>
</dbReference>
<dbReference type="GO" id="GO:0009089">
    <property type="term" value="P:lysine biosynthetic process via diaminopimelate"/>
    <property type="evidence" value="ECO:0007669"/>
    <property type="project" value="UniProtKB-UniRule"/>
</dbReference>
<evidence type="ECO:0000256" key="8">
    <source>
        <dbReference type="ARBA" id="ARBA00023154"/>
    </source>
</evidence>
<name>A0A4Y9R5C9_9MICO</name>
<dbReference type="SUPFAM" id="SSF51735">
    <property type="entry name" value="NAD(P)-binding Rossmann-fold domains"/>
    <property type="match status" value="1"/>
</dbReference>
<keyword evidence="6 13" id="KW-0560">Oxidoreductase</keyword>
<dbReference type="RefSeq" id="WP_135119283.1">
    <property type="nucleotide sequence ID" value="NZ_SPQZ01000002.1"/>
</dbReference>
<accession>A0A4Y9R5C9</accession>
<comment type="similarity">
    <text evidence="1 13">Belongs to the DapB family.</text>
</comment>
<dbReference type="PANTHER" id="PTHR20836">
    <property type="entry name" value="DIHYDRODIPICOLINATE REDUCTASE"/>
    <property type="match status" value="1"/>
</dbReference>
<feature type="binding site" evidence="13">
    <location>
        <position position="37"/>
    </location>
    <ligand>
        <name>NADP(+)</name>
        <dbReference type="ChEBI" id="CHEBI:58349"/>
    </ligand>
</feature>
<dbReference type="Proteomes" id="UP000298127">
    <property type="component" value="Unassembled WGS sequence"/>
</dbReference>
<dbReference type="EMBL" id="SPQZ01000002">
    <property type="protein sequence ID" value="TFV98746.1"/>
    <property type="molecule type" value="Genomic_DNA"/>
</dbReference>
<evidence type="ECO:0000256" key="1">
    <source>
        <dbReference type="ARBA" id="ARBA00006642"/>
    </source>
</evidence>
<evidence type="ECO:0000256" key="12">
    <source>
        <dbReference type="ARBA" id="ARBA00049396"/>
    </source>
</evidence>
<evidence type="ECO:0000256" key="11">
    <source>
        <dbReference type="ARBA" id="ARBA00049080"/>
    </source>
</evidence>
<keyword evidence="8 13" id="KW-0457">Lysine biosynthesis</keyword>
<keyword evidence="5 13" id="KW-0220">Diaminopimelate biosynthesis</keyword>
<comment type="catalytic activity">
    <reaction evidence="12 13">
        <text>(S)-2,3,4,5-tetrahydrodipicolinate + NAD(+) + H2O = (2S,4S)-4-hydroxy-2,3,4,5-tetrahydrodipicolinate + NADH + H(+)</text>
        <dbReference type="Rhea" id="RHEA:35323"/>
        <dbReference type="ChEBI" id="CHEBI:15377"/>
        <dbReference type="ChEBI" id="CHEBI:15378"/>
        <dbReference type="ChEBI" id="CHEBI:16845"/>
        <dbReference type="ChEBI" id="CHEBI:57540"/>
        <dbReference type="ChEBI" id="CHEBI:57945"/>
        <dbReference type="ChEBI" id="CHEBI:67139"/>
        <dbReference type="EC" id="1.17.1.8"/>
    </reaction>
</comment>
<dbReference type="CDD" id="cd02274">
    <property type="entry name" value="DHDPR_N"/>
    <property type="match status" value="1"/>
</dbReference>
<feature type="binding site" evidence="13">
    <location>
        <position position="132"/>
    </location>
    <ligand>
        <name>(S)-2,3,4,5-tetrahydrodipicolinate</name>
        <dbReference type="ChEBI" id="CHEBI:16845"/>
    </ligand>
</feature>
<dbReference type="GO" id="GO:0051287">
    <property type="term" value="F:NAD binding"/>
    <property type="evidence" value="ECO:0007669"/>
    <property type="project" value="UniProtKB-UniRule"/>
</dbReference>
<evidence type="ECO:0000313" key="16">
    <source>
        <dbReference type="EMBL" id="TFV98746.1"/>
    </source>
</evidence>
<keyword evidence="2 13" id="KW-0963">Cytoplasm</keyword>
<evidence type="ECO:0000259" key="15">
    <source>
        <dbReference type="Pfam" id="PF05173"/>
    </source>
</evidence>
<dbReference type="AlphaFoldDB" id="A0A4Y9R5C9"/>
<feature type="binding site" evidence="13">
    <location>
        <begin position="141"/>
        <end position="142"/>
    </location>
    <ligand>
        <name>(S)-2,3,4,5-tetrahydrodipicolinate</name>
        <dbReference type="ChEBI" id="CHEBI:16845"/>
    </ligand>
</feature>
<comment type="subunit">
    <text evidence="13">Homotetramer.</text>
</comment>
<comment type="catalytic activity">
    <reaction evidence="11 13">
        <text>(S)-2,3,4,5-tetrahydrodipicolinate + NADP(+) + H2O = (2S,4S)-4-hydroxy-2,3,4,5-tetrahydrodipicolinate + NADPH + H(+)</text>
        <dbReference type="Rhea" id="RHEA:35331"/>
        <dbReference type="ChEBI" id="CHEBI:15377"/>
        <dbReference type="ChEBI" id="CHEBI:15378"/>
        <dbReference type="ChEBI" id="CHEBI:16845"/>
        <dbReference type="ChEBI" id="CHEBI:57783"/>
        <dbReference type="ChEBI" id="CHEBI:58349"/>
        <dbReference type="ChEBI" id="CHEBI:67139"/>
        <dbReference type="EC" id="1.17.1.8"/>
    </reaction>
</comment>
<keyword evidence="3 13" id="KW-0028">Amino-acid biosynthesis</keyword>
<evidence type="ECO:0000256" key="3">
    <source>
        <dbReference type="ARBA" id="ARBA00022605"/>
    </source>
</evidence>
<evidence type="ECO:0000256" key="5">
    <source>
        <dbReference type="ARBA" id="ARBA00022915"/>
    </source>
</evidence>
<dbReference type="UniPathway" id="UPA00034">
    <property type="reaction ID" value="UER00018"/>
</dbReference>
<feature type="domain" description="Dihydrodipicolinate reductase N-terminal" evidence="14">
    <location>
        <begin position="4"/>
        <end position="104"/>
    </location>
</feature>
<dbReference type="PANTHER" id="PTHR20836:SF0">
    <property type="entry name" value="4-HYDROXY-TETRAHYDRODIPICOLINATE REDUCTASE 1, CHLOROPLASTIC-RELATED"/>
    <property type="match status" value="1"/>
</dbReference>
<feature type="active site" description="Proton donor/acceptor" evidence="13">
    <location>
        <position position="131"/>
    </location>
</feature>
<keyword evidence="17" id="KW-1185">Reference proteome</keyword>
<evidence type="ECO:0000259" key="14">
    <source>
        <dbReference type="Pfam" id="PF01113"/>
    </source>
</evidence>
<dbReference type="Pfam" id="PF01113">
    <property type="entry name" value="DapB_N"/>
    <property type="match status" value="1"/>
</dbReference>
<dbReference type="HAMAP" id="MF_00102">
    <property type="entry name" value="DapB"/>
    <property type="match status" value="1"/>
</dbReference>
<dbReference type="PIRSF" id="PIRSF000161">
    <property type="entry name" value="DHPR"/>
    <property type="match status" value="1"/>
</dbReference>
<dbReference type="FunFam" id="3.30.360.10:FF:000009">
    <property type="entry name" value="4-hydroxy-tetrahydrodipicolinate reductase"/>
    <property type="match status" value="1"/>
</dbReference>
<dbReference type="GO" id="GO:0016726">
    <property type="term" value="F:oxidoreductase activity, acting on CH or CH2 groups, NAD or NADP as acceptor"/>
    <property type="evidence" value="ECO:0007669"/>
    <property type="project" value="UniProtKB-UniRule"/>
</dbReference>
<comment type="pathway">
    <text evidence="9 13">Amino-acid biosynthesis; L-lysine biosynthesis via DAP pathway; (S)-tetrahydrodipicolinate from L-aspartate: step 4/4.</text>
</comment>
<evidence type="ECO:0000256" key="7">
    <source>
        <dbReference type="ARBA" id="ARBA00023027"/>
    </source>
</evidence>
<evidence type="ECO:0000256" key="9">
    <source>
        <dbReference type="ARBA" id="ARBA00037922"/>
    </source>
</evidence>
<evidence type="ECO:0000256" key="2">
    <source>
        <dbReference type="ARBA" id="ARBA00022490"/>
    </source>
</evidence>
<dbReference type="SUPFAM" id="SSF55347">
    <property type="entry name" value="Glyceraldehyde-3-phosphate dehydrogenase-like, C-terminal domain"/>
    <property type="match status" value="1"/>
</dbReference>
<comment type="caution">
    <text evidence="16">The sequence shown here is derived from an EMBL/GenBank/DDBJ whole genome shotgun (WGS) entry which is preliminary data.</text>
</comment>
<dbReference type="GO" id="GO:0008839">
    <property type="term" value="F:4-hydroxy-tetrahydrodipicolinate reductase"/>
    <property type="evidence" value="ECO:0007669"/>
    <property type="project" value="UniProtKB-UniRule"/>
</dbReference>
<reference evidence="16 17" key="1">
    <citation type="journal article" date="2018" name="J. Microbiol.">
        <title>Leifsonia flava sp. nov., a novel actinobacterium isolated from the rhizosphere of Aquilegia viridiflora.</title>
        <authorList>
            <person name="Cai Y."/>
            <person name="Tao W.Z."/>
            <person name="Ma Y.J."/>
            <person name="Cheng J."/>
            <person name="Zhang M.Y."/>
            <person name="Zhang Y.X."/>
        </authorList>
    </citation>
    <scope>NUCLEOTIDE SEQUENCE [LARGE SCALE GENOMIC DNA]</scope>
    <source>
        <strain evidence="16 17">SYP-B2174</strain>
    </source>
</reference>
<feature type="binding site" evidence="13">
    <location>
        <begin position="75"/>
        <end position="77"/>
    </location>
    <ligand>
        <name>NAD(+)</name>
        <dbReference type="ChEBI" id="CHEBI:57540"/>
    </ligand>
</feature>
<evidence type="ECO:0000256" key="13">
    <source>
        <dbReference type="HAMAP-Rule" id="MF_00102"/>
    </source>
</evidence>
<dbReference type="Gene3D" id="3.40.50.720">
    <property type="entry name" value="NAD(P)-binding Rossmann-like Domain"/>
    <property type="match status" value="1"/>
</dbReference>
<dbReference type="InterPro" id="IPR036291">
    <property type="entry name" value="NAD(P)-bd_dom_sf"/>
</dbReference>
<dbReference type="InterPro" id="IPR023940">
    <property type="entry name" value="DHDPR_bac"/>
</dbReference>
<keyword evidence="7 13" id="KW-0520">NAD</keyword>
<dbReference type="EC" id="1.17.1.8" evidence="10 13"/>